<evidence type="ECO:0000256" key="4">
    <source>
        <dbReference type="ARBA" id="ARBA00023136"/>
    </source>
</evidence>
<evidence type="ECO:0000313" key="8">
    <source>
        <dbReference type="EMBL" id="EAJ9198054.1"/>
    </source>
</evidence>
<dbReference type="EMBL" id="AACBVJ010000015">
    <property type="protein sequence ID" value="EAJ9198054.1"/>
    <property type="molecule type" value="Genomic_DNA"/>
</dbReference>
<feature type="domain" description="TM2" evidence="6">
    <location>
        <begin position="43"/>
        <end position="91"/>
    </location>
</feature>
<dbReference type="Proteomes" id="UP000365807">
    <property type="component" value="Unassembled WGS sequence"/>
</dbReference>
<evidence type="ECO:0000313" key="10">
    <source>
        <dbReference type="EMBL" id="EAL8415858.1"/>
    </source>
</evidence>
<gene>
    <name evidence="8" type="ORF">BZ274_07760</name>
    <name evidence="9" type="ORF">C6T04_07710</name>
    <name evidence="10" type="ORF">DYF97_00255</name>
    <name evidence="7" type="ORF">ES716_06725</name>
</gene>
<evidence type="ECO:0000313" key="13">
    <source>
        <dbReference type="Proteomes" id="UP000382436"/>
    </source>
</evidence>
<protein>
    <submittedName>
        <fullName evidence="9">TM2 domain-containing protein</fullName>
    </submittedName>
</protein>
<dbReference type="EMBL" id="AACGFG010000011">
    <property type="protein sequence ID" value="EAK4358792.1"/>
    <property type="molecule type" value="Genomic_DNA"/>
</dbReference>
<reference evidence="7 14" key="2">
    <citation type="submission" date="2019-01" db="EMBL/GenBank/DDBJ databases">
        <authorList>
            <consortium name="PulseNet: The National Subtyping Network for Foodborne Disease Surveillance"/>
            <person name="Tarr C.L."/>
            <person name="Trees E."/>
            <person name="Katz L.S."/>
            <person name="Carleton-Romer H.A."/>
            <person name="Stroika S."/>
            <person name="Kucerova Z."/>
            <person name="Roache K.F."/>
            <person name="Sabol A.L."/>
            <person name="Besser J."/>
            <person name="Gerner-Smidt P."/>
        </authorList>
    </citation>
    <scope>NUCLEOTIDE SEQUENCE [LARGE SCALE GENOMIC DNA]</scope>
    <source>
        <strain evidence="8 13">PNUSAC001435</strain>
        <strain evidence="7 14">PNUSAC007828</strain>
    </source>
</reference>
<dbReference type="Proteomes" id="UP000576616">
    <property type="component" value="Unassembled WGS sequence"/>
</dbReference>
<dbReference type="EMBL" id="AABKAB010000012">
    <property type="protein sequence ID" value="EAH8157613.1"/>
    <property type="molecule type" value="Genomic_DNA"/>
</dbReference>
<organism evidence="9 12">
    <name type="scientific">Campylobacter coli</name>
    <dbReference type="NCBI Taxonomy" id="195"/>
    <lineage>
        <taxon>Bacteria</taxon>
        <taxon>Pseudomonadati</taxon>
        <taxon>Campylobacterota</taxon>
        <taxon>Epsilonproteobacteria</taxon>
        <taxon>Campylobacterales</taxon>
        <taxon>Campylobacteraceae</taxon>
        <taxon>Campylobacter</taxon>
    </lineage>
</organism>
<comment type="caution">
    <text evidence="9">The sequence shown here is derived from an EMBL/GenBank/DDBJ whole genome shotgun (WGS) entry which is preliminary data.</text>
</comment>
<feature type="transmembrane region" description="Helical" evidence="5">
    <location>
        <begin position="46"/>
        <end position="64"/>
    </location>
</feature>
<dbReference type="GO" id="GO:0016020">
    <property type="term" value="C:membrane"/>
    <property type="evidence" value="ECO:0007669"/>
    <property type="project" value="UniProtKB-SubCell"/>
</dbReference>
<keyword evidence="2 5" id="KW-0812">Transmembrane</keyword>
<keyword evidence="4 5" id="KW-0472">Membrane</keyword>
<dbReference type="RefSeq" id="WP_002782258.1">
    <property type="nucleotide sequence ID" value="NZ_AANHVQ020000020.1"/>
</dbReference>
<evidence type="ECO:0000313" key="7">
    <source>
        <dbReference type="EMBL" id="EAH8157613.1"/>
    </source>
</evidence>
<dbReference type="Proteomes" id="UP000382436">
    <property type="component" value="Unassembled WGS sequence"/>
</dbReference>
<keyword evidence="3 5" id="KW-1133">Transmembrane helix</keyword>
<sequence length="124" mass="13926">MDINTVLMMISDKIPSNSLPLVQDKLKNASEDKINSLAILPFKSHIIGLILGLFLGAFGIDRFYKGDIGLGIAKLITWLVGVVTIWIYIGGLILFVLWIWCIVDWFLVWKGIKKDNLNKILAVL</sequence>
<dbReference type="InterPro" id="IPR007829">
    <property type="entry name" value="TM2"/>
</dbReference>
<evidence type="ECO:0000313" key="14">
    <source>
        <dbReference type="Proteomes" id="UP000576616"/>
    </source>
</evidence>
<evidence type="ECO:0000259" key="6">
    <source>
        <dbReference type="Pfam" id="PF05154"/>
    </source>
</evidence>
<dbReference type="AlphaFoldDB" id="A0A381CJ39"/>
<comment type="subcellular location">
    <subcellularLocation>
        <location evidence="1">Membrane</location>
        <topology evidence="1">Multi-pass membrane protein</topology>
    </subcellularLocation>
</comment>
<evidence type="ECO:0000313" key="11">
    <source>
        <dbReference type="Proteomes" id="UP000333665"/>
    </source>
</evidence>
<dbReference type="EMBL" id="AACRQU010000001">
    <property type="protein sequence ID" value="EAL8415858.1"/>
    <property type="molecule type" value="Genomic_DNA"/>
</dbReference>
<dbReference type="Proteomes" id="UP000333665">
    <property type="component" value="Unassembled WGS sequence"/>
</dbReference>
<evidence type="ECO:0000313" key="12">
    <source>
        <dbReference type="Proteomes" id="UP000365807"/>
    </source>
</evidence>
<evidence type="ECO:0000256" key="5">
    <source>
        <dbReference type="SAM" id="Phobius"/>
    </source>
</evidence>
<dbReference type="Pfam" id="PF05154">
    <property type="entry name" value="TM2"/>
    <property type="match status" value="1"/>
</dbReference>
<evidence type="ECO:0000313" key="9">
    <source>
        <dbReference type="EMBL" id="EAK4358792.1"/>
    </source>
</evidence>
<feature type="transmembrane region" description="Helical" evidence="5">
    <location>
        <begin position="76"/>
        <end position="100"/>
    </location>
</feature>
<name>A0A381CJ39_CAMCO</name>
<proteinExistence type="predicted"/>
<reference evidence="9 12" key="1">
    <citation type="submission" date="2018-06" db="EMBL/GenBank/DDBJ databases">
        <authorList>
            <consortium name="NARMS: The National Antimicrobial Resistance Monitoring System"/>
        </authorList>
    </citation>
    <scope>NUCLEOTIDE SEQUENCE [LARGE SCALE GENOMIC DNA]</scope>
    <source>
        <strain evidence="9 12">FSIS11807978</strain>
        <strain evidence="10 11">FSIS11812579</strain>
    </source>
</reference>
<dbReference type="OrthoDB" id="5326257at2"/>
<accession>A0A381CJ39</accession>
<evidence type="ECO:0000256" key="2">
    <source>
        <dbReference type="ARBA" id="ARBA00022692"/>
    </source>
</evidence>
<evidence type="ECO:0000256" key="1">
    <source>
        <dbReference type="ARBA" id="ARBA00004141"/>
    </source>
</evidence>
<evidence type="ECO:0000256" key="3">
    <source>
        <dbReference type="ARBA" id="ARBA00022989"/>
    </source>
</evidence>